<dbReference type="GO" id="GO:0034599">
    <property type="term" value="P:cellular response to oxidative stress"/>
    <property type="evidence" value="ECO:0007669"/>
    <property type="project" value="TreeGrafter"/>
</dbReference>
<feature type="compositionally biased region" description="Low complexity" evidence="1">
    <location>
        <begin position="118"/>
        <end position="127"/>
    </location>
</feature>
<evidence type="ECO:0000313" key="5">
    <source>
        <dbReference type="Proteomes" id="UP000053664"/>
    </source>
</evidence>
<dbReference type="GO" id="GO:0015038">
    <property type="term" value="F:glutathione disulfide oxidoreductase activity"/>
    <property type="evidence" value="ECO:0007669"/>
    <property type="project" value="TreeGrafter"/>
</dbReference>
<feature type="region of interest" description="Disordered" evidence="1">
    <location>
        <begin position="108"/>
        <end position="127"/>
    </location>
</feature>
<dbReference type="Gene3D" id="3.40.30.10">
    <property type="entry name" value="Glutaredoxin"/>
    <property type="match status" value="1"/>
</dbReference>
<dbReference type="InterPro" id="IPR014025">
    <property type="entry name" value="Glutaredoxin_subgr"/>
</dbReference>
<proteinExistence type="predicted"/>
<dbReference type="GO" id="GO:0005634">
    <property type="term" value="C:nucleus"/>
    <property type="evidence" value="ECO:0007669"/>
    <property type="project" value="TreeGrafter"/>
</dbReference>
<dbReference type="HOGENOM" id="CLU_765314_0_0_1"/>
<dbReference type="GO" id="GO:0005737">
    <property type="term" value="C:cytoplasm"/>
    <property type="evidence" value="ECO:0007669"/>
    <property type="project" value="TreeGrafter"/>
</dbReference>
<reference evidence="4 5" key="1">
    <citation type="journal article" date="2013" name="Plant Cell">
        <title>The transition from a phytopathogenic smut ancestor to an anamorphic biocontrol agent deciphered by comparative whole-genome analysis.</title>
        <authorList>
            <person name="Lefebvre F."/>
            <person name="Joly D.L."/>
            <person name="Labbe C."/>
            <person name="Teichmann B."/>
            <person name="Linning R."/>
            <person name="Belzile F."/>
            <person name="Bakkeren G."/>
            <person name="Belanger R.R."/>
        </authorList>
    </citation>
    <scope>NUCLEOTIDE SEQUENCE [LARGE SCALE GENOMIC DNA]</scope>
    <source>
        <strain evidence="4 5">PF-1</strain>
    </source>
</reference>
<dbReference type="OrthoDB" id="423313at2759"/>
<feature type="transmembrane region" description="Helical" evidence="2">
    <location>
        <begin position="36"/>
        <end position="55"/>
    </location>
</feature>
<protein>
    <recommendedName>
        <fullName evidence="3">Glutaredoxin domain-containing protein</fullName>
    </recommendedName>
</protein>
<sequence length="362" mass="38233">MSSYSKIKEARYHDVEAGRGGGALVAPVALFRRRKAYLVMLIIPLVYLGLIYSGTVESPFSFALSRDHNPWGEDAAAPSSTGAKPAMLDSLTEPLAQVNGLVGKLPAAAAPAQPHPGSPSSSSSSGAVQNALLDSLHLKGTDALSAFRDSLAAGADPEAAKAAAASPQLAEQIAAQDKRFTIKDEATLLLLQALKTPTYLVPTDWKAVYLDREPIGGVFGLLGGGATNKFTQLLSEVGLDVDPSSASHAARPNALSVYRESRADWVKAVRASTGLVVFSKSYCPHSLRAKELLRELGADFTAYEVDLRSDARTLQPLLAELTGHATFPTVLARDTLLGGNDDLQALHRVDALRSILRAIGAL</sequence>
<dbReference type="SUPFAM" id="SSF52833">
    <property type="entry name" value="Thioredoxin-like"/>
    <property type="match status" value="1"/>
</dbReference>
<dbReference type="PROSITE" id="PS51354">
    <property type="entry name" value="GLUTAREDOXIN_2"/>
    <property type="match status" value="1"/>
</dbReference>
<evidence type="ECO:0000256" key="2">
    <source>
        <dbReference type="SAM" id="Phobius"/>
    </source>
</evidence>
<dbReference type="EMBL" id="KE361641">
    <property type="protein sequence ID" value="EPQ27027.1"/>
    <property type="molecule type" value="Genomic_DNA"/>
</dbReference>
<dbReference type="CDD" id="cd03419">
    <property type="entry name" value="GRX_GRXh_1_2_like"/>
    <property type="match status" value="1"/>
</dbReference>
<dbReference type="AlphaFoldDB" id="A0A061H2T1"/>
<dbReference type="RefSeq" id="XP_007881034.1">
    <property type="nucleotide sequence ID" value="XM_007882843.1"/>
</dbReference>
<keyword evidence="2" id="KW-0812">Transmembrane</keyword>
<dbReference type="PANTHER" id="PTHR45694">
    <property type="entry name" value="GLUTAREDOXIN 2"/>
    <property type="match status" value="1"/>
</dbReference>
<dbReference type="eggNOG" id="KOG1752">
    <property type="taxonomic scope" value="Eukaryota"/>
</dbReference>
<dbReference type="PANTHER" id="PTHR45694:SF18">
    <property type="entry name" value="GLUTAREDOXIN-1-RELATED"/>
    <property type="match status" value="1"/>
</dbReference>
<keyword evidence="2" id="KW-1133">Transmembrane helix</keyword>
<dbReference type="Proteomes" id="UP000053664">
    <property type="component" value="Unassembled WGS sequence"/>
</dbReference>
<accession>A0A061H2T1</accession>
<dbReference type="InterPro" id="IPR002109">
    <property type="entry name" value="Glutaredoxin"/>
</dbReference>
<feature type="domain" description="Glutaredoxin" evidence="3">
    <location>
        <begin position="276"/>
        <end position="334"/>
    </location>
</feature>
<dbReference type="GeneID" id="19319404"/>
<name>A0A061H2T1_9BASI</name>
<dbReference type="Pfam" id="PF00462">
    <property type="entry name" value="Glutaredoxin"/>
    <property type="match status" value="1"/>
</dbReference>
<evidence type="ECO:0000256" key="1">
    <source>
        <dbReference type="SAM" id="MobiDB-lite"/>
    </source>
</evidence>
<evidence type="ECO:0000259" key="3">
    <source>
        <dbReference type="Pfam" id="PF00462"/>
    </source>
</evidence>
<gene>
    <name evidence="4" type="ORF">PFL1_05311</name>
</gene>
<dbReference type="KEGG" id="pfp:PFL1_05311"/>
<dbReference type="InterPro" id="IPR036249">
    <property type="entry name" value="Thioredoxin-like_sf"/>
</dbReference>
<dbReference type="PRINTS" id="PR00160">
    <property type="entry name" value="GLUTAREDOXIN"/>
</dbReference>
<evidence type="ECO:0000313" key="4">
    <source>
        <dbReference type="EMBL" id="EPQ27027.1"/>
    </source>
</evidence>
<organism evidence="4 5">
    <name type="scientific">Pseudozyma flocculosa PF-1</name>
    <dbReference type="NCBI Taxonomy" id="1277687"/>
    <lineage>
        <taxon>Eukaryota</taxon>
        <taxon>Fungi</taxon>
        <taxon>Dikarya</taxon>
        <taxon>Basidiomycota</taxon>
        <taxon>Ustilaginomycotina</taxon>
        <taxon>Ustilaginomycetes</taxon>
        <taxon>Ustilaginales</taxon>
        <taxon>Ustilaginaceae</taxon>
        <taxon>Pseudozyma</taxon>
    </lineage>
</organism>
<keyword evidence="2" id="KW-0472">Membrane</keyword>